<dbReference type="KEGG" id="ftj:FTUN_8715"/>
<organism evidence="3 4">
    <name type="scientific">Frigoriglobus tundricola</name>
    <dbReference type="NCBI Taxonomy" id="2774151"/>
    <lineage>
        <taxon>Bacteria</taxon>
        <taxon>Pseudomonadati</taxon>
        <taxon>Planctomycetota</taxon>
        <taxon>Planctomycetia</taxon>
        <taxon>Gemmatales</taxon>
        <taxon>Gemmataceae</taxon>
        <taxon>Frigoriglobus</taxon>
    </lineage>
</organism>
<dbReference type="PANTHER" id="PTHR13696">
    <property type="entry name" value="P-LOOP CONTAINING NUCLEOSIDE TRIPHOSPHATE HYDROLASE"/>
    <property type="match status" value="1"/>
</dbReference>
<evidence type="ECO:0000313" key="3">
    <source>
        <dbReference type="EMBL" id="QJX01076.1"/>
    </source>
</evidence>
<sequence length="166" mass="17972">MSEPHAPLVVAMLNRKGGVGKSSACFNLGGSFARAGQRVLLIDMDPQASLTQGFFGSQAMEAADPKDTIVALFDDRCDPDPSRIIRATAFERLFIASGSNALDRHNVPEPEAAGEYQRTLRALPDIPRWPRSKTKPRPLTVSASAANWPRTRRGLRGDSGRCQAVA</sequence>
<dbReference type="Gene3D" id="3.40.50.300">
    <property type="entry name" value="P-loop containing nucleotide triphosphate hydrolases"/>
    <property type="match status" value="1"/>
</dbReference>
<dbReference type="CDD" id="cd02042">
    <property type="entry name" value="ParAB_family"/>
    <property type="match status" value="1"/>
</dbReference>
<accession>A0A6M5Z4U9</accession>
<protein>
    <submittedName>
        <fullName evidence="3">Chromosome (Plasmid) partitioning protein ParA</fullName>
    </submittedName>
</protein>
<evidence type="ECO:0000313" key="4">
    <source>
        <dbReference type="Proteomes" id="UP000503447"/>
    </source>
</evidence>
<feature type="region of interest" description="Disordered" evidence="1">
    <location>
        <begin position="126"/>
        <end position="166"/>
    </location>
</feature>
<reference evidence="4" key="1">
    <citation type="submission" date="2020-05" db="EMBL/GenBank/DDBJ databases">
        <title>Frigoriglobus tundricola gen. nov., sp. nov., a psychrotolerant cellulolytic planctomycete of the family Gemmataceae with two divergent copies of 16S rRNA gene.</title>
        <authorList>
            <person name="Kulichevskaya I.S."/>
            <person name="Ivanova A.A."/>
            <person name="Naumoff D.G."/>
            <person name="Beletsky A.V."/>
            <person name="Rijpstra W.I.C."/>
            <person name="Sinninghe Damste J.S."/>
            <person name="Mardanov A.V."/>
            <person name="Ravin N.V."/>
            <person name="Dedysh S.N."/>
        </authorList>
    </citation>
    <scope>NUCLEOTIDE SEQUENCE [LARGE SCALE GENOMIC DNA]</scope>
    <source>
        <strain evidence="4">PL17</strain>
    </source>
</reference>
<evidence type="ECO:0000259" key="2">
    <source>
        <dbReference type="Pfam" id="PF01656"/>
    </source>
</evidence>
<dbReference type="PANTHER" id="PTHR13696:SF52">
    <property type="entry name" value="PARA FAMILY PROTEIN CT_582"/>
    <property type="match status" value="1"/>
</dbReference>
<feature type="domain" description="CobQ/CobB/MinD/ParA nucleotide binding" evidence="2">
    <location>
        <begin position="11"/>
        <end position="62"/>
    </location>
</feature>
<dbReference type="InterPro" id="IPR050678">
    <property type="entry name" value="DNA_Partitioning_ATPase"/>
</dbReference>
<keyword evidence="4" id="KW-1185">Reference proteome</keyword>
<dbReference type="InterPro" id="IPR002586">
    <property type="entry name" value="CobQ/CobB/MinD/ParA_Nub-bd_dom"/>
</dbReference>
<dbReference type="SUPFAM" id="SSF52540">
    <property type="entry name" value="P-loop containing nucleoside triphosphate hydrolases"/>
    <property type="match status" value="1"/>
</dbReference>
<dbReference type="Proteomes" id="UP000503447">
    <property type="component" value="Chromosome"/>
</dbReference>
<evidence type="ECO:0000256" key="1">
    <source>
        <dbReference type="SAM" id="MobiDB-lite"/>
    </source>
</evidence>
<dbReference type="AlphaFoldDB" id="A0A6M5Z4U9"/>
<gene>
    <name evidence="3" type="ORF">FTUN_8715</name>
</gene>
<dbReference type="EMBL" id="CP053452">
    <property type="protein sequence ID" value="QJX01076.1"/>
    <property type="molecule type" value="Genomic_DNA"/>
</dbReference>
<proteinExistence type="predicted"/>
<name>A0A6M5Z4U9_9BACT</name>
<dbReference type="InterPro" id="IPR027417">
    <property type="entry name" value="P-loop_NTPase"/>
</dbReference>
<dbReference type="Pfam" id="PF01656">
    <property type="entry name" value="CbiA"/>
    <property type="match status" value="1"/>
</dbReference>